<dbReference type="CDD" id="cd00590">
    <property type="entry name" value="RRM_SF"/>
    <property type="match status" value="1"/>
</dbReference>
<dbReference type="InterPro" id="IPR000504">
    <property type="entry name" value="RRM_dom"/>
</dbReference>
<protein>
    <submittedName>
        <fullName evidence="3">CWF19-like protein 1</fullName>
    </submittedName>
</protein>
<evidence type="ECO:0000313" key="4">
    <source>
        <dbReference type="Proteomes" id="UP000002899"/>
    </source>
</evidence>
<dbReference type="PANTHER" id="PTHR12072">
    <property type="entry name" value="CWF19, CELL CYCLE CONTROL PROTEIN"/>
    <property type="match status" value="1"/>
</dbReference>
<feature type="domain" description="RRM" evidence="2">
    <location>
        <begin position="2"/>
        <end position="79"/>
    </location>
</feature>
<dbReference type="InterPro" id="IPR006768">
    <property type="entry name" value="Cwf19-like_C_dom-1"/>
</dbReference>
<name>A0A1N6LYC4_BABMR</name>
<accession>A0A1N6LYC4</accession>
<dbReference type="GeneID" id="24426455"/>
<dbReference type="GO" id="GO:0000398">
    <property type="term" value="P:mRNA splicing, via spliceosome"/>
    <property type="evidence" value="ECO:0007669"/>
    <property type="project" value="TreeGrafter"/>
</dbReference>
<dbReference type="InterPro" id="IPR035979">
    <property type="entry name" value="RBD_domain_sf"/>
</dbReference>
<sequence>MACVRIWDLSPKVDEESLNRVMSYFGTVVDCRVIRANNEKIQANAYVTFEMEESAKKAASADRKLECGGCPLRIELHEGLMFGKIASTPQPGCWFCLANDSCEIHMISYVFNYCYLAIAKGALNKFHCIITSIDHFPNLLLSPPAIREDIKYAVNIAINIIINRGQGAIAFERYMPMNSENANHLQVQVAAVPIDTAHFGNMFVKKFKHIRSEPFCYTKFLEEIPEKIYDKEQSYFLLHQVGRRIGSSKISESCYLWIIDKDKRIPLQIGRKIIVDLMDQTEIELIKPLESQQDVRSAAVNWRNCQVSREEEERSAKNLMELIKNELLT</sequence>
<dbReference type="KEGG" id="bmic:BmR1_04g09130"/>
<dbReference type="Proteomes" id="UP000002899">
    <property type="component" value="Chromosome IV"/>
</dbReference>
<evidence type="ECO:0000256" key="1">
    <source>
        <dbReference type="PROSITE-ProRule" id="PRU00176"/>
    </source>
</evidence>
<evidence type="ECO:0000313" key="3">
    <source>
        <dbReference type="EMBL" id="SIO73871.1"/>
    </source>
</evidence>
<dbReference type="SUPFAM" id="SSF54928">
    <property type="entry name" value="RNA-binding domain, RBD"/>
    <property type="match status" value="1"/>
</dbReference>
<dbReference type="GO" id="GO:0071014">
    <property type="term" value="C:post-mRNA release spliceosomal complex"/>
    <property type="evidence" value="ECO:0007669"/>
    <property type="project" value="TreeGrafter"/>
</dbReference>
<dbReference type="GO" id="GO:0061632">
    <property type="term" value="F:RNA lariat debranching enzyme activator activity"/>
    <property type="evidence" value="ECO:0007669"/>
    <property type="project" value="TreeGrafter"/>
</dbReference>
<proteinExistence type="predicted"/>
<dbReference type="PROSITE" id="PS50102">
    <property type="entry name" value="RRM"/>
    <property type="match status" value="1"/>
</dbReference>
<gene>
    <name evidence="3" type="ORF">BmR1_04g09130</name>
</gene>
<dbReference type="AlphaFoldDB" id="A0A1N6LYC4"/>
<dbReference type="Pfam" id="PF04677">
    <property type="entry name" value="CwfJ_C_1"/>
    <property type="match status" value="1"/>
</dbReference>
<reference evidence="3 4" key="2">
    <citation type="journal article" date="2013" name="PLoS ONE">
        <title>Whole genome mapping and re-organization of the nuclear and mitochondrial genomes of Babesia microti isolates.</title>
        <authorList>
            <person name="Cornillot E."/>
            <person name="Dassouli A."/>
            <person name="Garg A."/>
            <person name="Pachikara N."/>
            <person name="Randazzo S."/>
            <person name="Depoix D."/>
            <person name="Carcy B."/>
            <person name="Delbecq S."/>
            <person name="Frutos R."/>
            <person name="Silva J.C."/>
            <person name="Sutton R."/>
            <person name="Krause P.J."/>
            <person name="Mamoun C.B."/>
        </authorList>
    </citation>
    <scope>NUCLEOTIDE SEQUENCE [LARGE SCALE GENOMIC DNA]</scope>
    <source>
        <strain evidence="3 4">RI</strain>
    </source>
</reference>
<keyword evidence="4" id="KW-1185">Reference proteome</keyword>
<dbReference type="Pfam" id="PF00076">
    <property type="entry name" value="RRM_1"/>
    <property type="match status" value="1"/>
</dbReference>
<organism evidence="3 4">
    <name type="scientific">Babesia microti (strain RI)</name>
    <dbReference type="NCBI Taxonomy" id="1133968"/>
    <lineage>
        <taxon>Eukaryota</taxon>
        <taxon>Sar</taxon>
        <taxon>Alveolata</taxon>
        <taxon>Apicomplexa</taxon>
        <taxon>Aconoidasida</taxon>
        <taxon>Piroplasmida</taxon>
        <taxon>Babesiidae</taxon>
        <taxon>Babesia</taxon>
    </lineage>
</organism>
<dbReference type="SMART" id="SM00360">
    <property type="entry name" value="RRM"/>
    <property type="match status" value="1"/>
</dbReference>
<dbReference type="OrthoDB" id="444325at2759"/>
<dbReference type="Gene3D" id="3.30.70.330">
    <property type="match status" value="1"/>
</dbReference>
<dbReference type="EMBL" id="LN871599">
    <property type="protein sequence ID" value="SIO73871.1"/>
    <property type="molecule type" value="Genomic_DNA"/>
</dbReference>
<evidence type="ECO:0000259" key="2">
    <source>
        <dbReference type="PROSITE" id="PS50102"/>
    </source>
</evidence>
<reference evidence="3 4" key="1">
    <citation type="journal article" date="2012" name="Nucleic Acids Res.">
        <title>Sequencing of the smallest Apicomplexan genome from the human pathogen Babesia microti.</title>
        <authorList>
            <person name="Cornillot E."/>
            <person name="Hadj-Kaddour K."/>
            <person name="Dassouli A."/>
            <person name="Noel B."/>
            <person name="Ranwez V."/>
            <person name="Vacherie B."/>
            <person name="Augagneur Y."/>
            <person name="Bres V."/>
            <person name="Duclos A."/>
            <person name="Randazzo S."/>
            <person name="Carcy B."/>
            <person name="Debierre-Grockiego F."/>
            <person name="Delbecq S."/>
            <person name="Moubri-Menage K."/>
            <person name="Shams-Eldin H."/>
            <person name="Usmani-Brown S."/>
            <person name="Bringaud F."/>
            <person name="Wincker P."/>
            <person name="Vivares C.P."/>
            <person name="Schwarz R.T."/>
            <person name="Schetters T.P."/>
            <person name="Krause P.J."/>
            <person name="Gorenflot A."/>
            <person name="Berry V."/>
            <person name="Barbe V."/>
            <person name="Ben Mamoun C."/>
        </authorList>
    </citation>
    <scope>NUCLEOTIDE SEQUENCE [LARGE SCALE GENOMIC DNA]</scope>
    <source>
        <strain evidence="3 4">RI</strain>
    </source>
</reference>
<dbReference type="GO" id="GO:0003723">
    <property type="term" value="F:RNA binding"/>
    <property type="evidence" value="ECO:0007669"/>
    <property type="project" value="UniProtKB-UniRule"/>
</dbReference>
<keyword evidence="1" id="KW-0694">RNA-binding</keyword>
<dbReference type="RefSeq" id="XP_021337923.1">
    <property type="nucleotide sequence ID" value="XM_021482758.1"/>
</dbReference>
<dbReference type="PANTHER" id="PTHR12072:SF4">
    <property type="entry name" value="CWF19-LIKE PROTEIN 1"/>
    <property type="match status" value="1"/>
</dbReference>
<reference evidence="3 4" key="3">
    <citation type="journal article" date="2016" name="Sci. Rep.">
        <title>Genome-wide diversity and gene expression profiling of Babesia microti isolates identify polymorphic genes that mediate host-pathogen interactions.</title>
        <authorList>
            <person name="Silva J.C."/>
            <person name="Cornillot E."/>
            <person name="McCracken C."/>
            <person name="Usmani-Brown S."/>
            <person name="Dwivedi A."/>
            <person name="Ifeonu O.O."/>
            <person name="Crabtree J."/>
            <person name="Gotia H.T."/>
            <person name="Virji A.Z."/>
            <person name="Reynes C."/>
            <person name="Colinge J."/>
            <person name="Kumar V."/>
            <person name="Lawres L."/>
            <person name="Pazzi J.E."/>
            <person name="Pablo J.V."/>
            <person name="Hung C."/>
            <person name="Brancato J."/>
            <person name="Kumari P."/>
            <person name="Orvis J."/>
            <person name="Tretina K."/>
            <person name="Chibucos M."/>
            <person name="Ott S."/>
            <person name="Sadzewicz L."/>
            <person name="Sengamalay N."/>
            <person name="Shetty A.C."/>
            <person name="Su Q."/>
            <person name="Tallon L."/>
            <person name="Fraser C.M."/>
            <person name="Frutos R."/>
            <person name="Molina D.M."/>
            <person name="Krause P.J."/>
            <person name="Ben Mamoun C."/>
        </authorList>
    </citation>
    <scope>NUCLEOTIDE SEQUENCE [LARGE SCALE GENOMIC DNA]</scope>
    <source>
        <strain evidence="3 4">RI</strain>
    </source>
</reference>
<dbReference type="InterPro" id="IPR040194">
    <property type="entry name" value="Cwf19-like"/>
</dbReference>
<dbReference type="InterPro" id="IPR012677">
    <property type="entry name" value="Nucleotide-bd_a/b_plait_sf"/>
</dbReference>
<dbReference type="VEuPathDB" id="PiroplasmaDB:BmR1_04g09130"/>